<dbReference type="PANTHER" id="PTHR12993">
    <property type="entry name" value="N-ACETYLGLUCOSAMINYL-PHOSPHATIDYLINOSITOL DE-N-ACETYLASE-RELATED"/>
    <property type="match status" value="1"/>
</dbReference>
<sequence>MRVRGPARGGAHIGDPEGMLRPMEPATVDTIPEDWQRGVVIVAHPDDIEYGCAAAVARWTTQGKDVRYVLATSGEAGIEGLAPAECGPIREEEERRSAAVVGVSEVEFLGHPDGRVEYGLGLRRSLAAAIRRHRPEFVITMNHRETWAPGMRNSADHRAVGQAALDAVSDAANEWIFPELSEPRWSGVRWVAVNVMVGVTHAVDVTETVDAAVASLSQHSRYLAELSGTSVAEQAAAQIAMATGPKEGFAAERAVGFELYTF</sequence>
<dbReference type="Gene3D" id="3.40.50.10320">
    <property type="entry name" value="LmbE-like"/>
    <property type="match status" value="1"/>
</dbReference>
<gene>
    <name evidence="3" type="ORF">GCM10023094_17080</name>
</gene>
<dbReference type="Proteomes" id="UP001501183">
    <property type="component" value="Unassembled WGS sequence"/>
</dbReference>
<evidence type="ECO:0000313" key="4">
    <source>
        <dbReference type="Proteomes" id="UP001501183"/>
    </source>
</evidence>
<feature type="region of interest" description="Disordered" evidence="2">
    <location>
        <begin position="1"/>
        <end position="22"/>
    </location>
</feature>
<dbReference type="EMBL" id="BAABFB010000029">
    <property type="protein sequence ID" value="GAA4476661.1"/>
    <property type="molecule type" value="Genomic_DNA"/>
</dbReference>
<comment type="caution">
    <text evidence="3">The sequence shown here is derived from an EMBL/GenBank/DDBJ whole genome shotgun (WGS) entry which is preliminary data.</text>
</comment>
<evidence type="ECO:0000313" key="3">
    <source>
        <dbReference type="EMBL" id="GAA4476661.1"/>
    </source>
</evidence>
<proteinExistence type="predicted"/>
<protein>
    <submittedName>
        <fullName evidence="3">PIG-L family deacetylase</fullName>
    </submittedName>
</protein>
<dbReference type="InterPro" id="IPR003737">
    <property type="entry name" value="GlcNAc_PI_deacetylase-related"/>
</dbReference>
<name>A0ABP8NX36_9NOCA</name>
<accession>A0ABP8NX36</accession>
<dbReference type="SUPFAM" id="SSF102588">
    <property type="entry name" value="LmbE-like"/>
    <property type="match status" value="1"/>
</dbReference>
<reference evidence="4" key="1">
    <citation type="journal article" date="2019" name="Int. J. Syst. Evol. Microbiol.">
        <title>The Global Catalogue of Microorganisms (GCM) 10K type strain sequencing project: providing services to taxonomists for standard genome sequencing and annotation.</title>
        <authorList>
            <consortium name="The Broad Institute Genomics Platform"/>
            <consortium name="The Broad Institute Genome Sequencing Center for Infectious Disease"/>
            <person name="Wu L."/>
            <person name="Ma J."/>
        </authorList>
    </citation>
    <scope>NUCLEOTIDE SEQUENCE [LARGE SCALE GENOMIC DNA]</scope>
    <source>
        <strain evidence="4">JCM 32206</strain>
    </source>
</reference>
<evidence type="ECO:0000256" key="2">
    <source>
        <dbReference type="SAM" id="MobiDB-lite"/>
    </source>
</evidence>
<evidence type="ECO:0000256" key="1">
    <source>
        <dbReference type="ARBA" id="ARBA00022833"/>
    </source>
</evidence>
<keyword evidence="4" id="KW-1185">Reference proteome</keyword>
<dbReference type="PANTHER" id="PTHR12993:SF28">
    <property type="entry name" value="LMBE FAMILY PROTEIN"/>
    <property type="match status" value="1"/>
</dbReference>
<organism evidence="3 4">
    <name type="scientific">Rhodococcus olei</name>
    <dbReference type="NCBI Taxonomy" id="2161675"/>
    <lineage>
        <taxon>Bacteria</taxon>
        <taxon>Bacillati</taxon>
        <taxon>Actinomycetota</taxon>
        <taxon>Actinomycetes</taxon>
        <taxon>Mycobacteriales</taxon>
        <taxon>Nocardiaceae</taxon>
        <taxon>Rhodococcus</taxon>
    </lineage>
</organism>
<dbReference type="InterPro" id="IPR024078">
    <property type="entry name" value="LmbE-like_dom_sf"/>
</dbReference>
<dbReference type="Pfam" id="PF02585">
    <property type="entry name" value="PIG-L"/>
    <property type="match status" value="1"/>
</dbReference>
<keyword evidence="1" id="KW-0862">Zinc</keyword>